<evidence type="ECO:0000256" key="6">
    <source>
        <dbReference type="ARBA" id="ARBA00022552"/>
    </source>
</evidence>
<dbReference type="InterPro" id="IPR006700">
    <property type="entry name" value="RsmE"/>
</dbReference>
<gene>
    <name evidence="15" type="ORF">FHL02_00855</name>
</gene>
<evidence type="ECO:0000256" key="8">
    <source>
        <dbReference type="ARBA" id="ARBA00022679"/>
    </source>
</evidence>
<comment type="function">
    <text evidence="10 12">Specifically methylates the N3 position of the uracil ring of uridine 1498 (m3U1498) in 16S rRNA. Acts on the fully assembled 30S ribosomal subunit.</text>
</comment>
<evidence type="ECO:0000259" key="13">
    <source>
        <dbReference type="Pfam" id="PF04452"/>
    </source>
</evidence>
<dbReference type="Pfam" id="PF20260">
    <property type="entry name" value="PUA_4"/>
    <property type="match status" value="1"/>
</dbReference>
<dbReference type="InterPro" id="IPR015947">
    <property type="entry name" value="PUA-like_sf"/>
</dbReference>
<dbReference type="InterPro" id="IPR046886">
    <property type="entry name" value="RsmE_MTase_dom"/>
</dbReference>
<feature type="domain" description="Ribosomal RNA small subunit methyltransferase E methyltransferase" evidence="13">
    <location>
        <begin position="73"/>
        <end position="238"/>
    </location>
</feature>
<comment type="caution">
    <text evidence="15">The sequence shown here is derived from an EMBL/GenBank/DDBJ whole genome shotgun (WGS) entry which is preliminary data.</text>
</comment>
<dbReference type="SUPFAM" id="SSF75217">
    <property type="entry name" value="alpha/beta knot"/>
    <property type="match status" value="1"/>
</dbReference>
<keyword evidence="7 12" id="KW-0489">Methyltransferase</keyword>
<comment type="similarity">
    <text evidence="2 12">Belongs to the RNA methyltransferase RsmE family.</text>
</comment>
<evidence type="ECO:0000256" key="9">
    <source>
        <dbReference type="ARBA" id="ARBA00022691"/>
    </source>
</evidence>
<name>A0A5P0ZEU1_9LACO</name>
<proteinExistence type="inferred from homology"/>
<dbReference type="GO" id="GO:0070475">
    <property type="term" value="P:rRNA base methylation"/>
    <property type="evidence" value="ECO:0007669"/>
    <property type="project" value="TreeGrafter"/>
</dbReference>
<evidence type="ECO:0000256" key="7">
    <source>
        <dbReference type="ARBA" id="ARBA00022603"/>
    </source>
</evidence>
<accession>A0A5P0ZEU1</accession>
<evidence type="ECO:0000313" key="15">
    <source>
        <dbReference type="EMBL" id="MQS51562.1"/>
    </source>
</evidence>
<dbReference type="EMBL" id="VDFM01000001">
    <property type="protein sequence ID" value="MQS51562.1"/>
    <property type="molecule type" value="Genomic_DNA"/>
</dbReference>
<dbReference type="RefSeq" id="WP_153381596.1">
    <property type="nucleotide sequence ID" value="NZ_VDFM01000001.1"/>
</dbReference>
<dbReference type="Gene3D" id="3.40.1280.10">
    <property type="match status" value="1"/>
</dbReference>
<evidence type="ECO:0000256" key="10">
    <source>
        <dbReference type="ARBA" id="ARBA00025699"/>
    </source>
</evidence>
<dbReference type="OrthoDB" id="9815641at2"/>
<keyword evidence="5 12" id="KW-0963">Cytoplasm</keyword>
<keyword evidence="6 12" id="KW-0698">rRNA processing</keyword>
<comment type="catalytic activity">
    <reaction evidence="11 12">
        <text>uridine(1498) in 16S rRNA + S-adenosyl-L-methionine = N(3)-methyluridine(1498) in 16S rRNA + S-adenosyl-L-homocysteine + H(+)</text>
        <dbReference type="Rhea" id="RHEA:42920"/>
        <dbReference type="Rhea" id="RHEA-COMP:10283"/>
        <dbReference type="Rhea" id="RHEA-COMP:10284"/>
        <dbReference type="ChEBI" id="CHEBI:15378"/>
        <dbReference type="ChEBI" id="CHEBI:57856"/>
        <dbReference type="ChEBI" id="CHEBI:59789"/>
        <dbReference type="ChEBI" id="CHEBI:65315"/>
        <dbReference type="ChEBI" id="CHEBI:74502"/>
        <dbReference type="EC" id="2.1.1.193"/>
    </reaction>
</comment>
<dbReference type="NCBIfam" id="TIGR00046">
    <property type="entry name" value="RsmE family RNA methyltransferase"/>
    <property type="match status" value="1"/>
</dbReference>
<dbReference type="InterPro" id="IPR029026">
    <property type="entry name" value="tRNA_m1G_MTases_N"/>
</dbReference>
<reference evidence="15 16" key="1">
    <citation type="journal article" date="2019" name="Syst. Appl. Microbiol.">
        <title>Polyphasic characterization of two novel Lactobacillus spp. isolated from blown salami packages: Description of Lactobacillus halodurans sp. nov. and Lactobacillus salsicarnum sp. nov.</title>
        <authorList>
            <person name="Schuster J.A."/>
            <person name="Klingl A."/>
            <person name="Vogel R.F."/>
            <person name="Ehrmann M.A."/>
        </authorList>
    </citation>
    <scope>NUCLEOTIDE SEQUENCE [LARGE SCALE GENOMIC DNA]</scope>
    <source>
        <strain evidence="15 16">TMW 1.2118</strain>
    </source>
</reference>
<protein>
    <recommendedName>
        <fullName evidence="4 12">Ribosomal RNA small subunit methyltransferase E</fullName>
        <ecNumber evidence="3 12">2.1.1.193</ecNumber>
    </recommendedName>
</protein>
<dbReference type="Proteomes" id="UP000380386">
    <property type="component" value="Unassembled WGS sequence"/>
</dbReference>
<evidence type="ECO:0000259" key="14">
    <source>
        <dbReference type="Pfam" id="PF20260"/>
    </source>
</evidence>
<evidence type="ECO:0000256" key="1">
    <source>
        <dbReference type="ARBA" id="ARBA00004496"/>
    </source>
</evidence>
<evidence type="ECO:0000313" key="16">
    <source>
        <dbReference type="Proteomes" id="UP000380386"/>
    </source>
</evidence>
<feature type="domain" description="Ribosomal RNA small subunit methyltransferase E PUA-like" evidence="14">
    <location>
        <begin position="17"/>
        <end position="58"/>
    </location>
</feature>
<evidence type="ECO:0000256" key="2">
    <source>
        <dbReference type="ARBA" id="ARBA00005528"/>
    </source>
</evidence>
<dbReference type="CDD" id="cd18084">
    <property type="entry name" value="RsmE-like"/>
    <property type="match status" value="1"/>
</dbReference>
<dbReference type="PIRSF" id="PIRSF015601">
    <property type="entry name" value="MTase_slr0722"/>
    <property type="match status" value="1"/>
</dbReference>
<comment type="subcellular location">
    <subcellularLocation>
        <location evidence="1 12">Cytoplasm</location>
    </subcellularLocation>
</comment>
<keyword evidence="9 12" id="KW-0949">S-adenosyl-L-methionine</keyword>
<evidence type="ECO:0000256" key="5">
    <source>
        <dbReference type="ARBA" id="ARBA00022490"/>
    </source>
</evidence>
<dbReference type="AlphaFoldDB" id="A0A5P0ZEU1"/>
<dbReference type="InterPro" id="IPR046887">
    <property type="entry name" value="RsmE_PUA-like"/>
</dbReference>
<dbReference type="Pfam" id="PF04452">
    <property type="entry name" value="Methyltrans_RNA"/>
    <property type="match status" value="1"/>
</dbReference>
<evidence type="ECO:0000256" key="3">
    <source>
        <dbReference type="ARBA" id="ARBA00012328"/>
    </source>
</evidence>
<dbReference type="PANTHER" id="PTHR30027:SF3">
    <property type="entry name" value="16S RRNA (URACIL(1498)-N(3))-METHYLTRANSFERASE"/>
    <property type="match status" value="1"/>
</dbReference>
<dbReference type="SUPFAM" id="SSF88697">
    <property type="entry name" value="PUA domain-like"/>
    <property type="match status" value="1"/>
</dbReference>
<dbReference type="GO" id="GO:0005737">
    <property type="term" value="C:cytoplasm"/>
    <property type="evidence" value="ECO:0007669"/>
    <property type="project" value="UniProtKB-SubCell"/>
</dbReference>
<sequence>MEQYFVDTTIDQDSYILDDKEQFHHIITVLRHQLGDVIYLVDHNTNLFEATLANVVGKTAIFDVKKSDIATTELPIKVTIACALSKKDKVEWITQKSTELGATDIVFFNSQYSVMTWKGNVVERKLERLQEIAKNAAQQSKRRMIPKVSYLNKFADLTKLDADCKLLAYEESAKNGETSALDRSLTNEIKSVIGVFGSEGGVSPDEVNLLQDAGYTSVGLGPRILRAETAPMYLLSVLSYNYELRMNEE</sequence>
<dbReference type="GO" id="GO:0070042">
    <property type="term" value="F:rRNA (uridine-N3-)-methyltransferase activity"/>
    <property type="evidence" value="ECO:0007669"/>
    <property type="project" value="TreeGrafter"/>
</dbReference>
<evidence type="ECO:0000256" key="12">
    <source>
        <dbReference type="PIRNR" id="PIRNR015601"/>
    </source>
</evidence>
<evidence type="ECO:0000256" key="4">
    <source>
        <dbReference type="ARBA" id="ARBA00013673"/>
    </source>
</evidence>
<organism evidence="15 16">
    <name type="scientific">Companilactobacillus mishanensis</name>
    <dbReference type="NCBI Taxonomy" id="2486008"/>
    <lineage>
        <taxon>Bacteria</taxon>
        <taxon>Bacillati</taxon>
        <taxon>Bacillota</taxon>
        <taxon>Bacilli</taxon>
        <taxon>Lactobacillales</taxon>
        <taxon>Lactobacillaceae</taxon>
        <taxon>Companilactobacillus</taxon>
    </lineage>
</organism>
<keyword evidence="8 12" id="KW-0808">Transferase</keyword>
<evidence type="ECO:0000256" key="11">
    <source>
        <dbReference type="ARBA" id="ARBA00047944"/>
    </source>
</evidence>
<dbReference type="EC" id="2.1.1.193" evidence="3 12"/>
<dbReference type="PANTHER" id="PTHR30027">
    <property type="entry name" value="RIBOSOMAL RNA SMALL SUBUNIT METHYLTRANSFERASE E"/>
    <property type="match status" value="1"/>
</dbReference>
<dbReference type="InterPro" id="IPR029028">
    <property type="entry name" value="Alpha/beta_knot_MTases"/>
</dbReference>